<evidence type="ECO:0000256" key="1">
    <source>
        <dbReference type="SAM" id="SignalP"/>
    </source>
</evidence>
<dbReference type="Gene3D" id="2.170.130.10">
    <property type="entry name" value="TonB-dependent receptor, plug domain"/>
    <property type="match status" value="1"/>
</dbReference>
<feature type="domain" description="TonB-dependent receptor plug" evidence="2">
    <location>
        <begin position="87"/>
        <end position="158"/>
    </location>
</feature>
<dbReference type="Proteomes" id="UP000247512">
    <property type="component" value="Unassembled WGS sequence"/>
</dbReference>
<dbReference type="EMBL" id="NIRT01000005">
    <property type="protein sequence ID" value="PYD67117.1"/>
    <property type="molecule type" value="Genomic_DNA"/>
</dbReference>
<evidence type="ECO:0000313" key="4">
    <source>
        <dbReference type="Proteomes" id="UP000247512"/>
    </source>
</evidence>
<evidence type="ECO:0000313" key="3">
    <source>
        <dbReference type="EMBL" id="PYD67117.1"/>
    </source>
</evidence>
<dbReference type="Pfam" id="PF07715">
    <property type="entry name" value="Plug"/>
    <property type="match status" value="1"/>
</dbReference>
<evidence type="ECO:0000259" key="2">
    <source>
        <dbReference type="Pfam" id="PF07715"/>
    </source>
</evidence>
<sequence length="259" mass="27909">MFRQKYIQCCIALSAVALFTTALSDISFARTGVADTTPKKKLPTKHNANNPQAATVAATAAPEAIHVTGATRPGNSVFSPSTREHSTVQVFRYDSSQLKETGQTNILAALSQLSAAVTSSPFGGMGSNGFNKTMQLRNLGADQTLMLVNGKRRHVDANFNYYQSGPNQDPLRPFVPVGAQAQFVPVSDHILITPETCANDLRTDLLGQRDAEILTEPVGMIGTNAHIQPRSGSQQHGFGFTRCLFTHNHNILSLCQDIG</sequence>
<gene>
    <name evidence="3" type="ORF">CDI09_04025</name>
</gene>
<accession>A0ABX5PCY7</accession>
<organism evidence="3 4">
    <name type="scientific">Komagataeibacter nataicola</name>
    <dbReference type="NCBI Taxonomy" id="265960"/>
    <lineage>
        <taxon>Bacteria</taxon>
        <taxon>Pseudomonadati</taxon>
        <taxon>Pseudomonadota</taxon>
        <taxon>Alphaproteobacteria</taxon>
        <taxon>Acetobacterales</taxon>
        <taxon>Acetobacteraceae</taxon>
        <taxon>Komagataeibacter</taxon>
    </lineage>
</organism>
<proteinExistence type="predicted"/>
<feature type="chain" id="PRO_5045265221" description="TonB-dependent receptor plug domain-containing protein" evidence="1">
    <location>
        <begin position="30"/>
        <end position="259"/>
    </location>
</feature>
<dbReference type="SUPFAM" id="SSF56935">
    <property type="entry name" value="Porins"/>
    <property type="match status" value="1"/>
</dbReference>
<name>A0ABX5PCY7_9PROT</name>
<keyword evidence="1" id="KW-0732">Signal</keyword>
<dbReference type="InterPro" id="IPR012910">
    <property type="entry name" value="Plug_dom"/>
</dbReference>
<reference evidence="3 4" key="1">
    <citation type="submission" date="2017-06" db="EMBL/GenBank/DDBJ databases">
        <title>A draft genome sequence of Komagataeibacter nataicola LMG 1536.</title>
        <authorList>
            <person name="Skraban J."/>
            <person name="Cleenwerck I."/>
            <person name="Vandamme P."/>
            <person name="Trcek J."/>
        </authorList>
    </citation>
    <scope>NUCLEOTIDE SEQUENCE [LARGE SCALE GENOMIC DNA]</scope>
    <source>
        <strain evidence="3 4">LMG 1536</strain>
    </source>
</reference>
<protein>
    <recommendedName>
        <fullName evidence="2">TonB-dependent receptor plug domain-containing protein</fullName>
    </recommendedName>
</protein>
<comment type="caution">
    <text evidence="3">The sequence shown here is derived from an EMBL/GenBank/DDBJ whole genome shotgun (WGS) entry which is preliminary data.</text>
</comment>
<keyword evidence="4" id="KW-1185">Reference proteome</keyword>
<dbReference type="InterPro" id="IPR037066">
    <property type="entry name" value="Plug_dom_sf"/>
</dbReference>
<feature type="signal peptide" evidence="1">
    <location>
        <begin position="1"/>
        <end position="29"/>
    </location>
</feature>